<proteinExistence type="predicted"/>
<comment type="caution">
    <text evidence="1">The sequence shown here is derived from an EMBL/GenBank/DDBJ whole genome shotgun (WGS) entry which is preliminary data.</text>
</comment>
<accession>A0AAW9PRM9</accession>
<name>A0AAW9PRM9_9CYAN</name>
<dbReference type="AlphaFoldDB" id="A0AAW9PRM9"/>
<keyword evidence="2" id="KW-1185">Reference proteome</keyword>
<dbReference type="EMBL" id="JAZBJZ010000016">
    <property type="protein sequence ID" value="MEE3716322.1"/>
    <property type="molecule type" value="Genomic_DNA"/>
</dbReference>
<gene>
    <name evidence="1" type="ORF">V2H45_06150</name>
</gene>
<sequence>MKAEEVLSLLRQYIGLSEDFVLGDFTPQTLTEFYLEYCGFEVEHFFYRYQGSPYIEENVYRRFIAILLRSSPDRKAKIIRGVLERFPLDAPSRPKTRTKELYAELLSIAEDLEGSLVR</sequence>
<dbReference type="Proteomes" id="UP001333818">
    <property type="component" value="Unassembled WGS sequence"/>
</dbReference>
<evidence type="ECO:0000313" key="1">
    <source>
        <dbReference type="EMBL" id="MEE3716322.1"/>
    </source>
</evidence>
<protein>
    <submittedName>
        <fullName evidence="1">Uncharacterized protein</fullName>
    </submittedName>
</protein>
<reference evidence="1" key="1">
    <citation type="submission" date="2024-01" db="EMBL/GenBank/DDBJ databases">
        <title>Bank of Algae and Cyanobacteria of the Azores (BACA) strain genomes.</title>
        <authorList>
            <person name="Luz R."/>
            <person name="Cordeiro R."/>
            <person name="Fonseca A."/>
            <person name="Goncalves V."/>
        </authorList>
    </citation>
    <scope>NUCLEOTIDE SEQUENCE</scope>
    <source>
        <strain evidence="1">BACA0141</strain>
    </source>
</reference>
<evidence type="ECO:0000313" key="2">
    <source>
        <dbReference type="Proteomes" id="UP001333818"/>
    </source>
</evidence>
<organism evidence="1 2">
    <name type="scientific">Tumidithrix elongata BACA0141</name>
    <dbReference type="NCBI Taxonomy" id="2716417"/>
    <lineage>
        <taxon>Bacteria</taxon>
        <taxon>Bacillati</taxon>
        <taxon>Cyanobacteriota</taxon>
        <taxon>Cyanophyceae</taxon>
        <taxon>Pseudanabaenales</taxon>
        <taxon>Pseudanabaenaceae</taxon>
        <taxon>Tumidithrix</taxon>
        <taxon>Tumidithrix elongata</taxon>
    </lineage>
</organism>
<dbReference type="RefSeq" id="WP_330482749.1">
    <property type="nucleotide sequence ID" value="NZ_JAZBJZ010000016.1"/>
</dbReference>